<dbReference type="PROSITE" id="PS50191">
    <property type="entry name" value="CRAL_TRIO"/>
    <property type="match status" value="1"/>
</dbReference>
<dbReference type="EMBL" id="KQ090445">
    <property type="protein sequence ID" value="KMS95672.1"/>
    <property type="molecule type" value="Genomic_DNA"/>
</dbReference>
<dbReference type="SUPFAM" id="SSF52087">
    <property type="entry name" value="CRAL/TRIO domain"/>
    <property type="match status" value="1"/>
</dbReference>
<dbReference type="PANTHER" id="PTHR46277">
    <property type="entry name" value="OS03G0850700 PROTEIN"/>
    <property type="match status" value="1"/>
</dbReference>
<evidence type="ECO:0000313" key="4">
    <source>
        <dbReference type="Proteomes" id="UP000035740"/>
    </source>
</evidence>
<sequence>MEETHNANNAMENKDSSSEQHKLSLLRSFVESSDSSSKDVDDLTLRRFLRARDLNVDKAGAMFLKYQKWKKNFLPEGHVSEAEIQDELSQNKFFIGGEDKKGRPIFVVFAVRHYKNTKAGGFDEFKRLVVYTLDKLCSRMPPGQEKFLAIGDLQGWGYSNSDIRGYLEFLSILQDCYPERLGKLFIVHAPKIFMAVWKIIYPFIDDNTKTKIEFVDMQQLRSSLLEEMDESQLPEVYGGKLSLVPIQDG</sequence>
<dbReference type="PANTHER" id="PTHR46277:SF3">
    <property type="entry name" value="BINDING PROTEIN, PUTATIVE-RELATED"/>
    <property type="match status" value="1"/>
</dbReference>
<protein>
    <recommendedName>
        <fullName evidence="2">CRAL-TRIO domain-containing protein</fullName>
    </recommendedName>
</protein>
<dbReference type="InterPro" id="IPR011074">
    <property type="entry name" value="CRAL/TRIO_N_dom"/>
</dbReference>
<dbReference type="Gene3D" id="3.40.525.10">
    <property type="entry name" value="CRAL-TRIO lipid binding domain"/>
    <property type="match status" value="1"/>
</dbReference>
<dbReference type="SMART" id="SM00516">
    <property type="entry name" value="SEC14"/>
    <property type="match status" value="1"/>
</dbReference>
<dbReference type="InterPro" id="IPR036865">
    <property type="entry name" value="CRAL-TRIO_dom_sf"/>
</dbReference>
<dbReference type="SUPFAM" id="SSF46938">
    <property type="entry name" value="CRAL/TRIO N-terminal domain"/>
    <property type="match status" value="1"/>
</dbReference>
<dbReference type="Proteomes" id="UP000035740">
    <property type="component" value="Unassembled WGS sequence"/>
</dbReference>
<dbReference type="CDD" id="cd00170">
    <property type="entry name" value="SEC14"/>
    <property type="match status" value="1"/>
</dbReference>
<dbReference type="AlphaFoldDB" id="A0A0J8B7A7"/>
<evidence type="ECO:0000259" key="2">
    <source>
        <dbReference type="PROSITE" id="PS50191"/>
    </source>
</evidence>
<dbReference type="Pfam" id="PF00650">
    <property type="entry name" value="CRAL_TRIO"/>
    <property type="match status" value="1"/>
</dbReference>
<dbReference type="OMA" id="ICSRMPQ"/>
<gene>
    <name evidence="3" type="ORF">BVRB_006070</name>
</gene>
<dbReference type="eggNOG" id="KOG1470">
    <property type="taxonomic scope" value="Eukaryota"/>
</dbReference>
<accession>A0A0J8B7A7</accession>
<dbReference type="InterPro" id="IPR001251">
    <property type="entry name" value="CRAL-TRIO_dom"/>
</dbReference>
<reference evidence="3 4" key="1">
    <citation type="journal article" date="2014" name="Nature">
        <title>The genome of the recently domesticated crop plant sugar beet (Beta vulgaris).</title>
        <authorList>
            <person name="Dohm J.C."/>
            <person name="Minoche A.E."/>
            <person name="Holtgrawe D."/>
            <person name="Capella-Gutierrez S."/>
            <person name="Zakrzewski F."/>
            <person name="Tafer H."/>
            <person name="Rupp O."/>
            <person name="Sorensen T.R."/>
            <person name="Stracke R."/>
            <person name="Reinhardt R."/>
            <person name="Goesmann A."/>
            <person name="Kraft T."/>
            <person name="Schulz B."/>
            <person name="Stadler P.F."/>
            <person name="Schmidt T."/>
            <person name="Gabaldon T."/>
            <person name="Lehrach H."/>
            <person name="Weisshaar B."/>
            <person name="Himmelbauer H."/>
        </authorList>
    </citation>
    <scope>NUCLEOTIDE SEQUENCE [LARGE SCALE GENOMIC DNA]</scope>
    <source>
        <tissue evidence="3">Taproot</tissue>
    </source>
</reference>
<evidence type="ECO:0000256" key="1">
    <source>
        <dbReference type="SAM" id="MobiDB-lite"/>
    </source>
</evidence>
<dbReference type="InterPro" id="IPR036273">
    <property type="entry name" value="CRAL/TRIO_N_dom_sf"/>
</dbReference>
<name>A0A0J8B7A7_BETVV</name>
<organism evidence="3 4">
    <name type="scientific">Beta vulgaris subsp. vulgaris</name>
    <name type="common">Beet</name>
    <dbReference type="NCBI Taxonomy" id="3555"/>
    <lineage>
        <taxon>Eukaryota</taxon>
        <taxon>Viridiplantae</taxon>
        <taxon>Streptophyta</taxon>
        <taxon>Embryophyta</taxon>
        <taxon>Tracheophyta</taxon>
        <taxon>Spermatophyta</taxon>
        <taxon>Magnoliopsida</taxon>
        <taxon>eudicotyledons</taxon>
        <taxon>Gunneridae</taxon>
        <taxon>Pentapetalae</taxon>
        <taxon>Caryophyllales</taxon>
        <taxon>Chenopodiaceae</taxon>
        <taxon>Betoideae</taxon>
        <taxon>Beta</taxon>
    </lineage>
</organism>
<evidence type="ECO:0000313" key="3">
    <source>
        <dbReference type="EMBL" id="KMS95672.1"/>
    </source>
</evidence>
<dbReference type="Gramene" id="KMS95672">
    <property type="protein sequence ID" value="KMS95672"/>
    <property type="gene ID" value="BVRB_006070"/>
</dbReference>
<dbReference type="OrthoDB" id="1434354at2759"/>
<proteinExistence type="predicted"/>
<feature type="domain" description="CRAL-TRIO" evidence="2">
    <location>
        <begin position="81"/>
        <end position="245"/>
    </location>
</feature>
<feature type="compositionally biased region" description="Polar residues" evidence="1">
    <location>
        <begin position="1"/>
        <end position="11"/>
    </location>
</feature>
<dbReference type="KEGG" id="bvg:104884119"/>
<keyword evidence="4" id="KW-1185">Reference proteome</keyword>
<feature type="region of interest" description="Disordered" evidence="1">
    <location>
        <begin position="1"/>
        <end position="20"/>
    </location>
</feature>
<dbReference type="Pfam" id="PF03765">
    <property type="entry name" value="CRAL_TRIO_N"/>
    <property type="match status" value="1"/>
</dbReference>
<dbReference type="SMART" id="SM01100">
    <property type="entry name" value="CRAL_TRIO_N"/>
    <property type="match status" value="1"/>
</dbReference>